<dbReference type="GO" id="GO:0005096">
    <property type="term" value="F:GTPase activator activity"/>
    <property type="evidence" value="ECO:0007669"/>
    <property type="project" value="InterPro"/>
</dbReference>
<dbReference type="PROSITE" id="PS50004">
    <property type="entry name" value="C2"/>
    <property type="match status" value="1"/>
</dbReference>
<sequence>MDSQYIGLLKVAVIRGTNLVATDLLNTTSDPYVMVSLGKQTVKTRTVKRSLNPEWDDELTVGVPSPTVQLKVEVMDKDRFSKDEFLGGTKVDLEPFVTIAMKYHKETTNNNMRDHKKVKEIGRVLASQHSELVKDSPILCKGGKVQQNLHLKLNDAKSGEIEIELTWVHIN</sequence>
<organism evidence="2">
    <name type="scientific">Picea sitchensis</name>
    <name type="common">Sitka spruce</name>
    <name type="synonym">Pinus sitchensis</name>
    <dbReference type="NCBI Taxonomy" id="3332"/>
    <lineage>
        <taxon>Eukaryota</taxon>
        <taxon>Viridiplantae</taxon>
        <taxon>Streptophyta</taxon>
        <taxon>Embryophyta</taxon>
        <taxon>Tracheophyta</taxon>
        <taxon>Spermatophyta</taxon>
        <taxon>Pinopsida</taxon>
        <taxon>Pinidae</taxon>
        <taxon>Conifers I</taxon>
        <taxon>Pinales</taxon>
        <taxon>Pinaceae</taxon>
        <taxon>Picea</taxon>
    </lineage>
</organism>
<evidence type="ECO:0000259" key="1">
    <source>
        <dbReference type="PROSITE" id="PS50004"/>
    </source>
</evidence>
<dbReference type="PRINTS" id="PR00360">
    <property type="entry name" value="C2DOMAIN"/>
</dbReference>
<name>A9NRR3_PICSI</name>
<protein>
    <recommendedName>
        <fullName evidence="1">C2 domain-containing protein</fullName>
    </recommendedName>
</protein>
<dbReference type="InterPro" id="IPR000008">
    <property type="entry name" value="C2_dom"/>
</dbReference>
<dbReference type="PANTHER" id="PTHR46220">
    <property type="entry name" value="ADP-RIBOSYLATION FACTOR GTPASE-ACTIVATING PROTEIN AGD12"/>
    <property type="match status" value="1"/>
</dbReference>
<dbReference type="EMBL" id="EF083992">
    <property type="protein sequence ID" value="ABK23324.1"/>
    <property type="molecule type" value="mRNA"/>
</dbReference>
<dbReference type="OMA" id="IQIEWIN"/>
<dbReference type="Gene3D" id="2.60.40.150">
    <property type="entry name" value="C2 domain"/>
    <property type="match status" value="1"/>
</dbReference>
<dbReference type="InterPro" id="IPR044518">
    <property type="entry name" value="ARF_GAP_AGD11/12/13"/>
</dbReference>
<dbReference type="AlphaFoldDB" id="A9NRR3"/>
<dbReference type="CDD" id="cd04038">
    <property type="entry name" value="C2_ArfGAP"/>
    <property type="match status" value="1"/>
</dbReference>
<dbReference type="Pfam" id="PF00168">
    <property type="entry name" value="C2"/>
    <property type="match status" value="1"/>
</dbReference>
<dbReference type="SMART" id="SM00239">
    <property type="entry name" value="C2"/>
    <property type="match status" value="1"/>
</dbReference>
<dbReference type="GO" id="GO:0005543">
    <property type="term" value="F:phospholipid binding"/>
    <property type="evidence" value="ECO:0007669"/>
    <property type="project" value="InterPro"/>
</dbReference>
<accession>A9NRR3</accession>
<evidence type="ECO:0000313" key="2">
    <source>
        <dbReference type="EMBL" id="ABK23324.1"/>
    </source>
</evidence>
<reference evidence="2" key="1">
    <citation type="journal article" date="2008" name="BMC Genomics">
        <title>A conifer genomics resource of 200,000 spruce (Picea spp.) ESTs and 6,464 high-quality, sequence-finished full-length cDNAs for Sitka spruce (Picea sitchensis).</title>
        <authorList>
            <person name="Ralph S.G."/>
            <person name="Chun H.J."/>
            <person name="Kolosova N."/>
            <person name="Cooper D."/>
            <person name="Oddy C."/>
            <person name="Ritland C.E."/>
            <person name="Kirkpatrick R."/>
            <person name="Moore R."/>
            <person name="Barber S."/>
            <person name="Holt R.A."/>
            <person name="Jones S.J."/>
            <person name="Marra M.A."/>
            <person name="Douglas C.J."/>
            <person name="Ritland K."/>
            <person name="Bohlmann J."/>
        </authorList>
    </citation>
    <scope>NUCLEOTIDE SEQUENCE</scope>
    <source>
        <tissue evidence="2">Green portion of the leader tissue</tissue>
    </source>
</reference>
<dbReference type="InterPro" id="IPR035892">
    <property type="entry name" value="C2_domain_sf"/>
</dbReference>
<dbReference type="SUPFAM" id="SSF49562">
    <property type="entry name" value="C2 domain (Calcium/lipid-binding domain, CaLB)"/>
    <property type="match status" value="1"/>
</dbReference>
<feature type="domain" description="C2" evidence="1">
    <location>
        <begin position="1"/>
        <end position="107"/>
    </location>
</feature>
<proteinExistence type="evidence at transcript level"/>
<dbReference type="PANTHER" id="PTHR46220:SF1">
    <property type="entry name" value="ADP-RIBOSYLATION FACTOR GTPASE-ACTIVATING PROTEIN AGD12"/>
    <property type="match status" value="1"/>
</dbReference>